<dbReference type="EMBL" id="CAWYQH010000141">
    <property type="protein sequence ID" value="CAK8694717.1"/>
    <property type="molecule type" value="Genomic_DNA"/>
</dbReference>
<feature type="signal peptide" evidence="5">
    <location>
        <begin position="1"/>
        <end position="19"/>
    </location>
</feature>
<dbReference type="PANTHER" id="PTHR24251">
    <property type="entry name" value="OVOCHYMASE-RELATED"/>
    <property type="match status" value="1"/>
</dbReference>
<feature type="domain" description="CUB" evidence="6">
    <location>
        <begin position="521"/>
        <end position="630"/>
    </location>
</feature>
<dbReference type="PROSITE" id="PS01180">
    <property type="entry name" value="CUB"/>
    <property type="match status" value="2"/>
</dbReference>
<feature type="domain" description="CUB" evidence="6">
    <location>
        <begin position="909"/>
        <end position="1018"/>
    </location>
</feature>
<evidence type="ECO:0000256" key="2">
    <source>
        <dbReference type="ARBA" id="ARBA00023157"/>
    </source>
</evidence>
<evidence type="ECO:0000259" key="6">
    <source>
        <dbReference type="PROSITE" id="PS01180"/>
    </source>
</evidence>
<keyword evidence="5" id="KW-0732">Signal</keyword>
<keyword evidence="2 3" id="KW-1015">Disulfide bond</keyword>
<evidence type="ECO:0000313" key="7">
    <source>
        <dbReference type="EMBL" id="CAK8694717.1"/>
    </source>
</evidence>
<feature type="chain" id="PRO_5045669006" description="CUB domain-containing protein" evidence="5">
    <location>
        <begin position="20"/>
        <end position="1146"/>
    </location>
</feature>
<feature type="region of interest" description="Disordered" evidence="4">
    <location>
        <begin position="630"/>
        <end position="654"/>
    </location>
</feature>
<dbReference type="InterPro" id="IPR035914">
    <property type="entry name" value="Sperma_CUB_dom_sf"/>
</dbReference>
<organism evidence="7 8">
    <name type="scientific">Clavelina lepadiformis</name>
    <name type="common">Light-bulb sea squirt</name>
    <name type="synonym">Ascidia lepadiformis</name>
    <dbReference type="NCBI Taxonomy" id="159417"/>
    <lineage>
        <taxon>Eukaryota</taxon>
        <taxon>Metazoa</taxon>
        <taxon>Chordata</taxon>
        <taxon>Tunicata</taxon>
        <taxon>Ascidiacea</taxon>
        <taxon>Aplousobranchia</taxon>
        <taxon>Clavelinidae</taxon>
        <taxon>Clavelina</taxon>
    </lineage>
</organism>
<dbReference type="InterPro" id="IPR000859">
    <property type="entry name" value="CUB_dom"/>
</dbReference>
<proteinExistence type="predicted"/>
<feature type="compositionally biased region" description="Low complexity" evidence="4">
    <location>
        <begin position="642"/>
        <end position="654"/>
    </location>
</feature>
<dbReference type="Pfam" id="PF00431">
    <property type="entry name" value="CUB"/>
    <property type="match status" value="2"/>
</dbReference>
<keyword evidence="8" id="KW-1185">Reference proteome</keyword>
<feature type="disulfide bond" evidence="3">
    <location>
        <begin position="964"/>
        <end position="981"/>
    </location>
</feature>
<sequence length="1146" mass="128713">MWRKTAILLCVVLTSTVQAEDSCFVDDGLSNIARESSSLVNRIENWYEYIYDGRTAPVGYIEDGGNDMFDRGNRISIFENDTATVETYLEYNESYSFESFEFNSIANHPFVALLWVKNENLQRRSYRLEVSGNAGSDGSGSITTFSGNITLGLYSLQYEVFQISDAGDPSICEVYFLVTSEQNWNSTAPLTFEPSFGSSTDELENYVFITGTPRNVLLGYTLLSRLNGSLISESEIRNASIPVLMALRNVGIRPSCQEQQRGSCYVTDGLNMLAQNSSAIVSSIQDWHYYAYDGEIRPEGFILDGNKDIFDVGNKLSIIHDANGTFDGNVAYNQLYRFENIEFNSFTGYPFTALMWINSSRMSKTYGLKVSGDPGSDGYGFVSTYSGNFTTGSFVLQYEVFQISNATDATYATDPSICEVYFVLSSDAAWESIPPKILTADFSASTTYATDNRVYVSNVTGSILMGYMLFSSQRGREISENEIRSALTRVSGILQNVFYDLYDCLYESTTPPSTTPHPSSCGVSTIFTSTSGQLTSPGYPGDYFNRANCSWTISTYPGQILNVTFIDFALEHGGGCVYDNLTIFDGSRQETYCGDDKPETFISQNNTILIQFITDGSVVDRGFRLEWSSQVSSTPTTPPAIPTSDPYTPTTPSGTNTSGTCFVLSGASYFHSYRPLITSLPYWYSYDYDGLPSAKPSVILDGGLDMYDHGNRITLYKNGLAVVPVVYDELYRAKDFEFVSDKKGHPFFALLWVKNPYYERINYTIQVEGDAGADGRGSALNFSDRFENVNFTMEYKVFQVADTEDPTICEVYFLLSNYNWNSIKPDNFTASFGSETNHLNNSVTISGRPRRVLLGYTLLSKTSGRRFTELEISMLMRTVVQSLLNVHPLYDCPYDSTTPQPTTPQPPSCGEPTLLSLSSGQLFSPGYPGNYSDGISCNWTISTSPGKVWNVTFLEFALEHHSNCSYDNLVIFDGSEQRTYCGDAKQESFISQGNTIFIQFNTDGSVVNRGFLLEFFSQEQNSRPLSCPYFNRTKASERQSDWLCRYIRWRIEFMTKWQPAYKTWREKVRIPGTIPFNQCLNLNVVCRNSNQFRSYQDDYGCTIPFCQDGYYSGGPGIGDWVRDMDRWELFQNLWQESVSYEGICEG</sequence>
<dbReference type="SUPFAM" id="SSF49854">
    <property type="entry name" value="Spermadhesin, CUB domain"/>
    <property type="match status" value="2"/>
</dbReference>
<accession>A0ABP0GSK4</accession>
<evidence type="ECO:0000256" key="1">
    <source>
        <dbReference type="ARBA" id="ARBA00022737"/>
    </source>
</evidence>
<evidence type="ECO:0000313" key="8">
    <source>
        <dbReference type="Proteomes" id="UP001642483"/>
    </source>
</evidence>
<dbReference type="SMART" id="SM00042">
    <property type="entry name" value="CUB"/>
    <property type="match status" value="2"/>
</dbReference>
<feature type="disulfide bond" evidence="3">
    <location>
        <begin position="576"/>
        <end position="593"/>
    </location>
</feature>
<evidence type="ECO:0000256" key="3">
    <source>
        <dbReference type="PROSITE-ProRule" id="PRU00059"/>
    </source>
</evidence>
<keyword evidence="1" id="KW-0677">Repeat</keyword>
<comment type="caution">
    <text evidence="7">The sequence shown here is derived from an EMBL/GenBank/DDBJ whole genome shotgun (WGS) entry which is preliminary data.</text>
</comment>
<protein>
    <recommendedName>
        <fullName evidence="6">CUB domain-containing protein</fullName>
    </recommendedName>
</protein>
<name>A0ABP0GSK4_CLALP</name>
<comment type="caution">
    <text evidence="3">Lacks conserved residue(s) required for the propagation of feature annotation.</text>
</comment>
<gene>
    <name evidence="7" type="ORF">CVLEPA_LOCUS28064</name>
</gene>
<evidence type="ECO:0000256" key="5">
    <source>
        <dbReference type="SAM" id="SignalP"/>
    </source>
</evidence>
<dbReference type="CDD" id="cd00041">
    <property type="entry name" value="CUB"/>
    <property type="match status" value="2"/>
</dbReference>
<evidence type="ECO:0000256" key="4">
    <source>
        <dbReference type="SAM" id="MobiDB-lite"/>
    </source>
</evidence>
<dbReference type="Gene3D" id="2.60.120.290">
    <property type="entry name" value="Spermadhesin, CUB domain"/>
    <property type="match status" value="2"/>
</dbReference>
<dbReference type="Proteomes" id="UP001642483">
    <property type="component" value="Unassembled WGS sequence"/>
</dbReference>
<reference evidence="7 8" key="1">
    <citation type="submission" date="2024-02" db="EMBL/GenBank/DDBJ databases">
        <authorList>
            <person name="Daric V."/>
            <person name="Darras S."/>
        </authorList>
    </citation>
    <scope>NUCLEOTIDE SEQUENCE [LARGE SCALE GENOMIC DNA]</scope>
</reference>